<dbReference type="AlphaFoldDB" id="A0A0C3KM26"/>
<gene>
    <name evidence="2" type="ORF">M407DRAFT_28113</name>
</gene>
<dbReference type="HOGENOM" id="CLU_545358_0_0_1"/>
<dbReference type="STRING" id="1051891.A0A0C3KM26"/>
<name>A0A0C3KM26_9AGAM</name>
<dbReference type="SUPFAM" id="SSF81383">
    <property type="entry name" value="F-box domain"/>
    <property type="match status" value="1"/>
</dbReference>
<evidence type="ECO:0000256" key="1">
    <source>
        <dbReference type="SAM" id="MobiDB-lite"/>
    </source>
</evidence>
<evidence type="ECO:0000313" key="3">
    <source>
        <dbReference type="Proteomes" id="UP000054248"/>
    </source>
</evidence>
<feature type="region of interest" description="Disordered" evidence="1">
    <location>
        <begin position="49"/>
        <end position="75"/>
    </location>
</feature>
<reference evidence="3" key="2">
    <citation type="submission" date="2015-01" db="EMBL/GenBank/DDBJ databases">
        <title>Evolutionary Origins and Diversification of the Mycorrhizal Mutualists.</title>
        <authorList>
            <consortium name="DOE Joint Genome Institute"/>
            <consortium name="Mycorrhizal Genomics Consortium"/>
            <person name="Kohler A."/>
            <person name="Kuo A."/>
            <person name="Nagy L.G."/>
            <person name="Floudas D."/>
            <person name="Copeland A."/>
            <person name="Barry K.W."/>
            <person name="Cichocki N."/>
            <person name="Veneault-Fourrey C."/>
            <person name="LaButti K."/>
            <person name="Lindquist E.A."/>
            <person name="Lipzen A."/>
            <person name="Lundell T."/>
            <person name="Morin E."/>
            <person name="Murat C."/>
            <person name="Riley R."/>
            <person name="Ohm R."/>
            <person name="Sun H."/>
            <person name="Tunlid A."/>
            <person name="Henrissat B."/>
            <person name="Grigoriev I.V."/>
            <person name="Hibbett D.S."/>
            <person name="Martin F."/>
        </authorList>
    </citation>
    <scope>NUCLEOTIDE SEQUENCE [LARGE SCALE GENOMIC DNA]</scope>
    <source>
        <strain evidence="3">MUT 4182</strain>
    </source>
</reference>
<accession>A0A0C3KM26</accession>
<dbReference type="OrthoDB" id="3341212at2759"/>
<dbReference type="EMBL" id="KN823111">
    <property type="protein sequence ID" value="KIO22393.1"/>
    <property type="molecule type" value="Genomic_DNA"/>
</dbReference>
<keyword evidence="3" id="KW-1185">Reference proteome</keyword>
<evidence type="ECO:0000313" key="2">
    <source>
        <dbReference type="EMBL" id="KIO22393.1"/>
    </source>
</evidence>
<organism evidence="2 3">
    <name type="scientific">Tulasnella calospora MUT 4182</name>
    <dbReference type="NCBI Taxonomy" id="1051891"/>
    <lineage>
        <taxon>Eukaryota</taxon>
        <taxon>Fungi</taxon>
        <taxon>Dikarya</taxon>
        <taxon>Basidiomycota</taxon>
        <taxon>Agaricomycotina</taxon>
        <taxon>Agaricomycetes</taxon>
        <taxon>Cantharellales</taxon>
        <taxon>Tulasnellaceae</taxon>
        <taxon>Tulasnella</taxon>
    </lineage>
</organism>
<dbReference type="InterPro" id="IPR036047">
    <property type="entry name" value="F-box-like_dom_sf"/>
</dbReference>
<reference evidence="2 3" key="1">
    <citation type="submission" date="2014-04" db="EMBL/GenBank/DDBJ databases">
        <authorList>
            <consortium name="DOE Joint Genome Institute"/>
            <person name="Kuo A."/>
            <person name="Girlanda M."/>
            <person name="Perotto S."/>
            <person name="Kohler A."/>
            <person name="Nagy L.G."/>
            <person name="Floudas D."/>
            <person name="Copeland A."/>
            <person name="Barry K.W."/>
            <person name="Cichocki N."/>
            <person name="Veneault-Fourrey C."/>
            <person name="LaButti K."/>
            <person name="Lindquist E.A."/>
            <person name="Lipzen A."/>
            <person name="Lundell T."/>
            <person name="Morin E."/>
            <person name="Murat C."/>
            <person name="Sun H."/>
            <person name="Tunlid A."/>
            <person name="Henrissat B."/>
            <person name="Grigoriev I.V."/>
            <person name="Hibbett D.S."/>
            <person name="Martin F."/>
            <person name="Nordberg H.P."/>
            <person name="Cantor M.N."/>
            <person name="Hua S.X."/>
        </authorList>
    </citation>
    <scope>NUCLEOTIDE SEQUENCE [LARGE SCALE GENOMIC DNA]</scope>
    <source>
        <strain evidence="2 3">MUT 4182</strain>
    </source>
</reference>
<dbReference type="Proteomes" id="UP000054248">
    <property type="component" value="Unassembled WGS sequence"/>
</dbReference>
<sequence length="500" mass="56476">MKVNDLPNEILFKIFESGTVAARDWDSTGGIYEAYRDQQEARIQQIELENSEDDDSSSRPSLGEDSSAGTPGGSPNHSTDFQVLCSHVCTRWRAICLGSPLLWNKIYIRYPEDPSFIKHNKSLRYQKTRTWLTRSGDTTPLDIKLNFKHERPVKSGDSVRWLTPFDVDHVVPVIVPYIHRWRSFNMTAKTLKMMRVLLKAIQFESAPLLEHLLLQAPTLGNNTSLDPYPILKGGAPILRHLALAGLSIIWDSLDFPELRELGIFRTVSTEERRLSRNDIVEVLNRSTKLESLVIEGAFISVATTPPVPPATISSLRHIVLETGIPEGPPVDASVLSWIYAPDLLSMHALGWERSSNSWNSILHMLSEGYSGLTCLSLLIEQHPSPDDVPYVDVFRNLQALEDLTLHCAYDTSTVEKDDAREIYCISPLMNAEVCPRLVRLVAMNTGTLIGDWIDLAARRDAARRRLQRLVTNTRKTPRISEEDVETLRLYVDKLVFLTPD</sequence>
<proteinExistence type="predicted"/>
<protein>
    <submittedName>
        <fullName evidence="2">Uncharacterized protein</fullName>
    </submittedName>
</protein>